<reference evidence="1 2" key="1">
    <citation type="submission" date="2020-10" db="EMBL/GenBank/DDBJ databases">
        <title>Sequencing the genomes of 1000 actinobacteria strains.</title>
        <authorList>
            <person name="Klenk H.-P."/>
        </authorList>
    </citation>
    <scope>NUCLEOTIDE SEQUENCE [LARGE SCALE GENOMIC DNA]</scope>
    <source>
        <strain evidence="1 2">DSM 43748</strain>
    </source>
</reference>
<name>A0ABR9KEX1_9ACTN</name>
<dbReference type="RefSeq" id="WP_192775620.1">
    <property type="nucleotide sequence ID" value="NZ_BAAASY010000007.1"/>
</dbReference>
<dbReference type="Proteomes" id="UP000661607">
    <property type="component" value="Unassembled WGS sequence"/>
</dbReference>
<evidence type="ECO:0000313" key="2">
    <source>
        <dbReference type="Proteomes" id="UP000661607"/>
    </source>
</evidence>
<proteinExistence type="predicted"/>
<accession>A0ABR9KEX1</accession>
<organism evidence="1 2">
    <name type="scientific">Nonomuraea africana</name>
    <dbReference type="NCBI Taxonomy" id="46171"/>
    <lineage>
        <taxon>Bacteria</taxon>
        <taxon>Bacillati</taxon>
        <taxon>Actinomycetota</taxon>
        <taxon>Actinomycetes</taxon>
        <taxon>Streptosporangiales</taxon>
        <taxon>Streptosporangiaceae</taxon>
        <taxon>Nonomuraea</taxon>
    </lineage>
</organism>
<keyword evidence="2" id="KW-1185">Reference proteome</keyword>
<evidence type="ECO:0000313" key="1">
    <source>
        <dbReference type="EMBL" id="MBE1560555.1"/>
    </source>
</evidence>
<sequence>MTARAARTMREMVIRASTTSPQTIASEMARLSSVQIMDRALPGSWRLMQLSSELSRPGERPQP</sequence>
<gene>
    <name evidence="1" type="ORF">H4W81_003334</name>
</gene>
<comment type="caution">
    <text evidence="1">The sequence shown here is derived from an EMBL/GenBank/DDBJ whole genome shotgun (WGS) entry which is preliminary data.</text>
</comment>
<dbReference type="EMBL" id="JADBEF010000001">
    <property type="protein sequence ID" value="MBE1560555.1"/>
    <property type="molecule type" value="Genomic_DNA"/>
</dbReference>
<protein>
    <submittedName>
        <fullName evidence="1">Uncharacterized protein</fullName>
    </submittedName>
</protein>